<organism evidence="1 2">
    <name type="scientific">Heyndrickxia coagulans</name>
    <name type="common">Weizmannia coagulans</name>
    <dbReference type="NCBI Taxonomy" id="1398"/>
    <lineage>
        <taxon>Bacteria</taxon>
        <taxon>Bacillati</taxon>
        <taxon>Bacillota</taxon>
        <taxon>Bacilli</taxon>
        <taxon>Bacillales</taxon>
        <taxon>Bacillaceae</taxon>
        <taxon>Heyndrickxia</taxon>
    </lineage>
</organism>
<dbReference type="EMBL" id="CP010525">
    <property type="protein sequence ID" value="AJO21632.1"/>
    <property type="molecule type" value="Genomic_DNA"/>
</dbReference>
<reference evidence="2" key="1">
    <citation type="submission" date="2015-01" db="EMBL/GenBank/DDBJ databases">
        <title>Comparative genome analysis of Bacillus coagulans HM-08, Clostridium butyricum HM-68, Bacillus subtilis HM-66 and Bacillus paralicheniformis BL-09.</title>
        <authorList>
            <person name="Zhang H."/>
        </authorList>
    </citation>
    <scope>NUCLEOTIDE SEQUENCE [LARGE SCALE GENOMIC DNA]</scope>
    <source>
        <strain evidence="2">HM-08</strain>
    </source>
</reference>
<sequence length="37" mass="4541">MSKRYHPCFFLMLLFFLSFLLSFSVDKQNKPVYYLLC</sequence>
<keyword evidence="2" id="KW-1185">Reference proteome</keyword>
<evidence type="ECO:0000313" key="2">
    <source>
        <dbReference type="Proteomes" id="UP000032024"/>
    </source>
</evidence>
<dbReference type="AlphaFoldDB" id="A0AAN0T2R6"/>
<proteinExistence type="predicted"/>
<accession>A0AAN0T2R6</accession>
<name>A0AAN0T2R6_HEYCO</name>
<gene>
    <name evidence="1" type="ORF">SB48_HM08orf01285</name>
</gene>
<protein>
    <submittedName>
        <fullName evidence="1">Uncharacterized protein</fullName>
    </submittedName>
</protein>
<dbReference type="Proteomes" id="UP000032024">
    <property type="component" value="Chromosome"/>
</dbReference>
<evidence type="ECO:0000313" key="1">
    <source>
        <dbReference type="EMBL" id="AJO21632.1"/>
    </source>
</evidence>